<dbReference type="InterPro" id="IPR015797">
    <property type="entry name" value="NUDIX_hydrolase-like_dom_sf"/>
</dbReference>
<evidence type="ECO:0000256" key="1">
    <source>
        <dbReference type="ARBA" id="ARBA00022801"/>
    </source>
</evidence>
<dbReference type="AlphaFoldDB" id="A0A5K7ZCU1"/>
<dbReference type="Pfam" id="PF00293">
    <property type="entry name" value="NUDIX"/>
    <property type="match status" value="1"/>
</dbReference>
<name>A0A5K7ZCU1_9BACT</name>
<dbReference type="InterPro" id="IPR020084">
    <property type="entry name" value="NUDIX_hydrolase_CS"/>
</dbReference>
<dbReference type="InterPro" id="IPR029401">
    <property type="entry name" value="Nudix_N"/>
</dbReference>
<feature type="domain" description="Nudix hydrolase" evidence="2">
    <location>
        <begin position="36"/>
        <end position="159"/>
    </location>
</feature>
<organism evidence="3 4">
    <name type="scientific">Desulfosarcina widdelii</name>
    <dbReference type="NCBI Taxonomy" id="947919"/>
    <lineage>
        <taxon>Bacteria</taxon>
        <taxon>Pseudomonadati</taxon>
        <taxon>Thermodesulfobacteriota</taxon>
        <taxon>Desulfobacteria</taxon>
        <taxon>Desulfobacterales</taxon>
        <taxon>Desulfosarcinaceae</taxon>
        <taxon>Desulfosarcina</taxon>
    </lineage>
</organism>
<dbReference type="KEGG" id="dwd:DSCW_49600"/>
<evidence type="ECO:0000313" key="4">
    <source>
        <dbReference type="Proteomes" id="UP000427769"/>
    </source>
</evidence>
<dbReference type="RefSeq" id="WP_155306272.1">
    <property type="nucleotide sequence ID" value="NZ_AP021875.1"/>
</dbReference>
<dbReference type="PROSITE" id="PS00893">
    <property type="entry name" value="NUDIX_BOX"/>
    <property type="match status" value="1"/>
</dbReference>
<reference evidence="3 4" key="1">
    <citation type="submission" date="2019-11" db="EMBL/GenBank/DDBJ databases">
        <title>Comparative genomics of hydrocarbon-degrading Desulfosarcina strains.</title>
        <authorList>
            <person name="Watanabe M."/>
            <person name="Kojima H."/>
            <person name="Fukui M."/>
        </authorList>
    </citation>
    <scope>NUCLEOTIDE SEQUENCE [LARGE SCALE GENOMIC DNA]</scope>
    <source>
        <strain evidence="3 4">PP31</strain>
    </source>
</reference>
<dbReference type="CDD" id="cd04511">
    <property type="entry name" value="NUDIX_Hydrolase"/>
    <property type="match status" value="1"/>
</dbReference>
<dbReference type="GO" id="GO:0016787">
    <property type="term" value="F:hydrolase activity"/>
    <property type="evidence" value="ECO:0007669"/>
    <property type="project" value="UniProtKB-KW"/>
</dbReference>
<proteinExistence type="predicted"/>
<gene>
    <name evidence="3" type="ORF">DSCW_49600</name>
</gene>
<sequence>MNYCSQCGGPVALTVPPDDDRPRYVCPACGTVHYQNPKLVVGCIPIWEERILMCRRNIEPRKGFWTLPAGFLENDETVAAGARRETFEETGSRVTDLAPYLMVDIVYIHQIYMMYRCRLQAPDFHPTRESSEVKLVAEAEIPWDEIAFPVIEKTLHHYLLDWSTGRFSFRTDRIDAPPKSLQQKR</sequence>
<dbReference type="PANTHER" id="PTHR43222">
    <property type="entry name" value="NUDIX HYDROLASE 23"/>
    <property type="match status" value="1"/>
</dbReference>
<dbReference type="Pfam" id="PF14803">
    <property type="entry name" value="Zn_ribbon_Nudix"/>
    <property type="match status" value="1"/>
</dbReference>
<evidence type="ECO:0000259" key="2">
    <source>
        <dbReference type="PROSITE" id="PS51462"/>
    </source>
</evidence>
<dbReference type="Proteomes" id="UP000427769">
    <property type="component" value="Chromosome"/>
</dbReference>
<evidence type="ECO:0000313" key="3">
    <source>
        <dbReference type="EMBL" id="BBO77543.1"/>
    </source>
</evidence>
<accession>A0A5K7ZCU1</accession>
<dbReference type="OrthoDB" id="5417595at2"/>
<dbReference type="InterPro" id="IPR000086">
    <property type="entry name" value="NUDIX_hydrolase_dom"/>
</dbReference>
<keyword evidence="1" id="KW-0378">Hydrolase</keyword>
<keyword evidence="4" id="KW-1185">Reference proteome</keyword>
<dbReference type="SUPFAM" id="SSF55811">
    <property type="entry name" value="Nudix"/>
    <property type="match status" value="1"/>
</dbReference>
<dbReference type="Gene3D" id="2.20.70.10">
    <property type="match status" value="1"/>
</dbReference>
<dbReference type="PANTHER" id="PTHR43222:SF2">
    <property type="entry name" value="NUDIX HYDROLASE 23, CHLOROPLASTIC"/>
    <property type="match status" value="1"/>
</dbReference>
<dbReference type="Gene3D" id="3.90.79.10">
    <property type="entry name" value="Nucleoside Triphosphate Pyrophosphohydrolase"/>
    <property type="match status" value="1"/>
</dbReference>
<dbReference type="PROSITE" id="PS51462">
    <property type="entry name" value="NUDIX"/>
    <property type="match status" value="1"/>
</dbReference>
<dbReference type="EMBL" id="AP021875">
    <property type="protein sequence ID" value="BBO77543.1"/>
    <property type="molecule type" value="Genomic_DNA"/>
</dbReference>
<protein>
    <submittedName>
        <fullName evidence="3">ADP-ribose pyrophosphatase</fullName>
    </submittedName>
</protein>